<organism evidence="1 2">
    <name type="scientific">Propioniciclava coleopterorum</name>
    <dbReference type="NCBI Taxonomy" id="2714937"/>
    <lineage>
        <taxon>Bacteria</taxon>
        <taxon>Bacillati</taxon>
        <taxon>Actinomycetota</taxon>
        <taxon>Actinomycetes</taxon>
        <taxon>Propionibacteriales</taxon>
        <taxon>Propionibacteriaceae</taxon>
        <taxon>Propioniciclava</taxon>
    </lineage>
</organism>
<dbReference type="GO" id="GO:0016301">
    <property type="term" value="F:kinase activity"/>
    <property type="evidence" value="ECO:0007669"/>
    <property type="project" value="UniProtKB-KW"/>
</dbReference>
<dbReference type="Gene3D" id="3.40.50.300">
    <property type="entry name" value="P-loop containing nucleotide triphosphate hydrolases"/>
    <property type="match status" value="1"/>
</dbReference>
<dbReference type="InterPro" id="IPR027417">
    <property type="entry name" value="P-loop_NTPase"/>
</dbReference>
<dbReference type="RefSeq" id="WP_166234533.1">
    <property type="nucleotide sequence ID" value="NZ_CP049865.1"/>
</dbReference>
<keyword evidence="2" id="KW-1185">Reference proteome</keyword>
<evidence type="ECO:0000313" key="1">
    <source>
        <dbReference type="EMBL" id="QIK73464.1"/>
    </source>
</evidence>
<dbReference type="AlphaFoldDB" id="A0A6G7Y993"/>
<gene>
    <name evidence="1" type="ORF">G7070_15855</name>
</gene>
<reference evidence="1 2" key="1">
    <citation type="submission" date="2020-03" db="EMBL/GenBank/DDBJ databases">
        <title>Propioniciclava sp. nov., isolated from Hydrophilus acuminatus.</title>
        <authorList>
            <person name="Hyun D.-W."/>
            <person name="Bae J.-W."/>
        </authorList>
    </citation>
    <scope>NUCLEOTIDE SEQUENCE [LARGE SCALE GENOMIC DNA]</scope>
    <source>
        <strain evidence="1 2">HDW11</strain>
    </source>
</reference>
<dbReference type="EMBL" id="CP049865">
    <property type="protein sequence ID" value="QIK73464.1"/>
    <property type="molecule type" value="Genomic_DNA"/>
</dbReference>
<dbReference type="PANTHER" id="PTHR37816:SF1">
    <property type="entry name" value="TOXIN"/>
    <property type="match status" value="1"/>
</dbReference>
<dbReference type="SUPFAM" id="SSF52540">
    <property type="entry name" value="P-loop containing nucleoside triphosphate hydrolases"/>
    <property type="match status" value="1"/>
</dbReference>
<accession>A0A6G7Y993</accession>
<evidence type="ECO:0000313" key="2">
    <source>
        <dbReference type="Proteomes" id="UP000501058"/>
    </source>
</evidence>
<sequence length="191" mass="21009">MPAATLADVMRARRILVYGCTGSGKSTLALALGRLRGLQVTLIDELTWEPGWVSTPPQERDARVLPRYAAEEWVIDTAYGVHRHAAHARADVIVGLDYPRVLSLGRLLRRTARRIVRREPCCNGNIETLGRTLSRDSIIAWHFRSWARKRAVMRGWAAAAEGTPVLLLDRPRDADQLLAALAAGAGSGQPT</sequence>
<dbReference type="CDD" id="cd02019">
    <property type="entry name" value="NK"/>
    <property type="match status" value="1"/>
</dbReference>
<keyword evidence="1" id="KW-0808">Transferase</keyword>
<name>A0A6G7Y993_9ACTN</name>
<protein>
    <submittedName>
        <fullName evidence="1">Adenylate kinase</fullName>
    </submittedName>
</protein>
<dbReference type="KEGG" id="prv:G7070_15855"/>
<dbReference type="PANTHER" id="PTHR37816">
    <property type="entry name" value="YALI0E33011P"/>
    <property type="match status" value="1"/>
</dbReference>
<dbReference type="InterPro" id="IPR052922">
    <property type="entry name" value="Cytidylate_Kinase-2"/>
</dbReference>
<keyword evidence="1" id="KW-0418">Kinase</keyword>
<dbReference type="Proteomes" id="UP000501058">
    <property type="component" value="Chromosome"/>
</dbReference>
<proteinExistence type="predicted"/>